<proteinExistence type="predicted"/>
<gene>
    <name evidence="2" type="ORF">NBR_LOCUS7310</name>
</gene>
<reference evidence="4" key="1">
    <citation type="submission" date="2017-02" db="UniProtKB">
        <authorList>
            <consortium name="WormBaseParasite"/>
        </authorList>
    </citation>
    <scope>IDENTIFICATION</scope>
</reference>
<dbReference type="Proteomes" id="UP000271162">
    <property type="component" value="Unassembled WGS sequence"/>
</dbReference>
<evidence type="ECO:0000313" key="2">
    <source>
        <dbReference type="EMBL" id="VDL70899.1"/>
    </source>
</evidence>
<name>A0A0N4XWM5_NIPBR</name>
<evidence type="ECO:0000256" key="1">
    <source>
        <dbReference type="SAM" id="SignalP"/>
    </source>
</evidence>
<feature type="chain" id="PRO_5043124971" evidence="1">
    <location>
        <begin position="20"/>
        <end position="187"/>
    </location>
</feature>
<organism evidence="4">
    <name type="scientific">Nippostrongylus brasiliensis</name>
    <name type="common">Rat hookworm</name>
    <dbReference type="NCBI Taxonomy" id="27835"/>
    <lineage>
        <taxon>Eukaryota</taxon>
        <taxon>Metazoa</taxon>
        <taxon>Ecdysozoa</taxon>
        <taxon>Nematoda</taxon>
        <taxon>Chromadorea</taxon>
        <taxon>Rhabditida</taxon>
        <taxon>Rhabditina</taxon>
        <taxon>Rhabditomorpha</taxon>
        <taxon>Strongyloidea</taxon>
        <taxon>Heligmosomidae</taxon>
        <taxon>Nippostrongylus</taxon>
    </lineage>
</organism>
<feature type="signal peptide" evidence="1">
    <location>
        <begin position="1"/>
        <end position="19"/>
    </location>
</feature>
<dbReference type="AlphaFoldDB" id="A0A0N4XWM5"/>
<evidence type="ECO:0000313" key="3">
    <source>
        <dbReference type="Proteomes" id="UP000271162"/>
    </source>
</evidence>
<dbReference type="EMBL" id="UYSL01019878">
    <property type="protein sequence ID" value="VDL70899.1"/>
    <property type="molecule type" value="Genomic_DNA"/>
</dbReference>
<evidence type="ECO:0000313" key="4">
    <source>
        <dbReference type="WBParaSite" id="NBR_0000730901-mRNA-1"/>
    </source>
</evidence>
<protein>
    <submittedName>
        <fullName evidence="4">Secreted protein</fullName>
    </submittedName>
</protein>
<keyword evidence="3" id="KW-1185">Reference proteome</keyword>
<accession>A0A0N4XWM5</accession>
<sequence>MFASQHFISLAVLIISGDALTPESSPSCANGPTEFCRHVLFTHEANRAALKHLNEIDGRNGIKRLTQADTLVLALLNETDSTRFRVLLKQTLEAQLGALVMAKVDCFSRKESIDPDEEATCSLIYIDIGLGIVDLMEAIIAVETDKSDKATFQRLYDKIFEEHFVGRVQFPARIHVTGTEILTLMRP</sequence>
<reference evidence="2 3" key="2">
    <citation type="submission" date="2018-11" db="EMBL/GenBank/DDBJ databases">
        <authorList>
            <consortium name="Pathogen Informatics"/>
        </authorList>
    </citation>
    <scope>NUCLEOTIDE SEQUENCE [LARGE SCALE GENOMIC DNA]</scope>
</reference>
<keyword evidence="1" id="KW-0732">Signal</keyword>
<dbReference type="WBParaSite" id="NBR_0000730901-mRNA-1">
    <property type="protein sequence ID" value="NBR_0000730901-mRNA-1"/>
    <property type="gene ID" value="NBR_0000730901"/>
</dbReference>